<reference evidence="2" key="1">
    <citation type="submission" date="2020-10" db="EMBL/GenBank/DDBJ databases">
        <authorList>
            <person name="Castelo-Branco R."/>
            <person name="Eusebio N."/>
            <person name="Adriana R."/>
            <person name="Vieira A."/>
            <person name="Brugerolle De Fraissinette N."/>
            <person name="Rezende De Castro R."/>
            <person name="Schneider M.P."/>
            <person name="Vasconcelos V."/>
            <person name="Leao P.N."/>
        </authorList>
    </citation>
    <scope>NUCLEOTIDE SEQUENCE</scope>
    <source>
        <strain evidence="2">LEGE 07310</strain>
    </source>
</reference>
<sequence>MADLVLKTARKAFDLFAEGWATGNFEPYIALLADEMTFWFPTGAHRGKFEGATGRQKMIAKCQDHVAAGDRLTLHPPQHILTDGDSVMFEFEADGLYADEPYKGHNAIAFEVKADKIVGFREYFGDLGA</sequence>
<protein>
    <submittedName>
        <fullName evidence="2">Nuclear transport factor 2 family protein</fullName>
    </submittedName>
</protein>
<comment type="caution">
    <text evidence="2">The sequence shown here is derived from an EMBL/GenBank/DDBJ whole genome shotgun (WGS) entry which is preliminary data.</text>
</comment>
<dbReference type="Pfam" id="PF12680">
    <property type="entry name" value="SnoaL_2"/>
    <property type="match status" value="1"/>
</dbReference>
<gene>
    <name evidence="2" type="ORF">IQ241_18915</name>
</gene>
<accession>A0A8J7DCX8</accession>
<evidence type="ECO:0000259" key="1">
    <source>
        <dbReference type="Pfam" id="PF12680"/>
    </source>
</evidence>
<name>A0A8J7DCX8_9CYAN</name>
<dbReference type="AlphaFoldDB" id="A0A8J7DCX8"/>
<dbReference type="RefSeq" id="WP_193910206.1">
    <property type="nucleotide sequence ID" value="NZ_JADEXG010000053.1"/>
</dbReference>
<organism evidence="2 3">
    <name type="scientific">Vasconcelosia minhoensis LEGE 07310</name>
    <dbReference type="NCBI Taxonomy" id="915328"/>
    <lineage>
        <taxon>Bacteria</taxon>
        <taxon>Bacillati</taxon>
        <taxon>Cyanobacteriota</taxon>
        <taxon>Cyanophyceae</taxon>
        <taxon>Nodosilineales</taxon>
        <taxon>Cymatolegaceae</taxon>
        <taxon>Vasconcelosia</taxon>
        <taxon>Vasconcelosia minhoensis</taxon>
    </lineage>
</organism>
<dbReference type="SUPFAM" id="SSF54427">
    <property type="entry name" value="NTF2-like"/>
    <property type="match status" value="1"/>
</dbReference>
<proteinExistence type="predicted"/>
<dbReference type="Proteomes" id="UP000636505">
    <property type="component" value="Unassembled WGS sequence"/>
</dbReference>
<dbReference type="InterPro" id="IPR032710">
    <property type="entry name" value="NTF2-like_dom_sf"/>
</dbReference>
<feature type="domain" description="SnoaL-like" evidence="1">
    <location>
        <begin position="16"/>
        <end position="118"/>
    </location>
</feature>
<evidence type="ECO:0000313" key="3">
    <source>
        <dbReference type="Proteomes" id="UP000636505"/>
    </source>
</evidence>
<keyword evidence="3" id="KW-1185">Reference proteome</keyword>
<dbReference type="Gene3D" id="3.10.450.50">
    <property type="match status" value="1"/>
</dbReference>
<dbReference type="EMBL" id="JADEXG010000053">
    <property type="protein sequence ID" value="MBE9079342.1"/>
    <property type="molecule type" value="Genomic_DNA"/>
</dbReference>
<evidence type="ECO:0000313" key="2">
    <source>
        <dbReference type="EMBL" id="MBE9079342.1"/>
    </source>
</evidence>
<dbReference type="InterPro" id="IPR037401">
    <property type="entry name" value="SnoaL-like"/>
</dbReference>